<gene>
    <name evidence="2" type="ORF">ENUP19_0370G0020</name>
</gene>
<proteinExistence type="predicted"/>
<protein>
    <recommendedName>
        <fullName evidence="1">TLDc domain-containing protein</fullName>
    </recommendedName>
</protein>
<evidence type="ECO:0000313" key="2">
    <source>
        <dbReference type="EMBL" id="GAB1228050.1"/>
    </source>
</evidence>
<feature type="domain" description="TLDc" evidence="1">
    <location>
        <begin position="197"/>
        <end position="324"/>
    </location>
</feature>
<accession>A0ABQ0DYY9</accession>
<sequence length="337" mass="39838">MNTTQSKREELVQEFERTIGLVENQLTEMLKEIKDYRECWDKDVEMELLQNVPNETDQERVERIKSIVERKRETVRRNKILGIKSKEGIKLLDKMKVVYLKINAVSSNDKEILADQMDFLISNALDSEERITKKLIINSPDKIHQFEGELEDKKGFWEKKRVHNKFYSLNEKKQIEKWTGRKLGNIIFDSTTSNWRHDISVFEEKLINKQHILIIITDSEGNKFGGYVNSRIDNVGDYVYDPNAFLFSLESNERLKGMMKFTIKNPKYAFCLDDQSDDRLFSFGYGYGFGNDITIYKEDYKTESYCKQWSFNYNGINNPLCSDKYFTPIQFIVIEMN</sequence>
<dbReference type="EMBL" id="BAAFRS010000370">
    <property type="protein sequence ID" value="GAB1228050.1"/>
    <property type="molecule type" value="Genomic_DNA"/>
</dbReference>
<dbReference type="Pfam" id="PF07534">
    <property type="entry name" value="TLD"/>
    <property type="match status" value="1"/>
</dbReference>
<dbReference type="InterPro" id="IPR006571">
    <property type="entry name" value="TLDc_dom"/>
</dbReference>
<organism evidence="2 3">
    <name type="scientific">Entamoeba nuttalli</name>
    <dbReference type="NCBI Taxonomy" id="412467"/>
    <lineage>
        <taxon>Eukaryota</taxon>
        <taxon>Amoebozoa</taxon>
        <taxon>Evosea</taxon>
        <taxon>Archamoebae</taxon>
        <taxon>Mastigamoebida</taxon>
        <taxon>Entamoebidae</taxon>
        <taxon>Entamoeba</taxon>
    </lineage>
</organism>
<dbReference type="Proteomes" id="UP001628156">
    <property type="component" value="Unassembled WGS sequence"/>
</dbReference>
<name>A0ABQ0DYY9_9EUKA</name>
<keyword evidence="3" id="KW-1185">Reference proteome</keyword>
<reference evidence="2 3" key="1">
    <citation type="journal article" date="2019" name="PLoS Negl. Trop. Dis.">
        <title>Whole genome sequencing of Entamoeba nuttalli reveals mammalian host-related molecular signatures and a novel octapeptide-repeat surface protein.</title>
        <authorList>
            <person name="Tanaka M."/>
            <person name="Makiuchi T."/>
            <person name="Komiyama T."/>
            <person name="Shiina T."/>
            <person name="Osaki K."/>
            <person name="Tachibana H."/>
        </authorList>
    </citation>
    <scope>NUCLEOTIDE SEQUENCE [LARGE SCALE GENOMIC DNA]</scope>
    <source>
        <strain evidence="2 3">P19-061405</strain>
    </source>
</reference>
<evidence type="ECO:0000259" key="1">
    <source>
        <dbReference type="Pfam" id="PF07534"/>
    </source>
</evidence>
<comment type="caution">
    <text evidence="2">The sequence shown here is derived from an EMBL/GenBank/DDBJ whole genome shotgun (WGS) entry which is preliminary data.</text>
</comment>
<evidence type="ECO:0000313" key="3">
    <source>
        <dbReference type="Proteomes" id="UP001628156"/>
    </source>
</evidence>